<sequence length="106" mass="11632">MYVLSLNVGNILPSFTVPPPRTEIPLTYSAASHPRTRGGLPEESLIIKFAKHDLEQQIIQPSLYPILSFAIKDFSCNLVLYGSISSAAQNACFTYSPEFGNGNRIS</sequence>
<reference evidence="1 2" key="1">
    <citation type="journal article" date="2019" name="Sci. Rep.">
        <title>Orb-weaving spider Araneus ventricosus genome elucidates the spidroin gene catalogue.</title>
        <authorList>
            <person name="Kono N."/>
            <person name="Nakamura H."/>
            <person name="Ohtoshi R."/>
            <person name="Moran D.A.P."/>
            <person name="Shinohara A."/>
            <person name="Yoshida Y."/>
            <person name="Fujiwara M."/>
            <person name="Mori M."/>
            <person name="Tomita M."/>
            <person name="Arakawa K."/>
        </authorList>
    </citation>
    <scope>NUCLEOTIDE SEQUENCE [LARGE SCALE GENOMIC DNA]</scope>
</reference>
<gene>
    <name evidence="1" type="ORF">AVEN_193158_1</name>
</gene>
<dbReference type="Proteomes" id="UP000499080">
    <property type="component" value="Unassembled WGS sequence"/>
</dbReference>
<dbReference type="EMBL" id="BGPR01000044">
    <property type="protein sequence ID" value="GBL85706.1"/>
    <property type="molecule type" value="Genomic_DNA"/>
</dbReference>
<protein>
    <submittedName>
        <fullName evidence="1">Uncharacterized protein</fullName>
    </submittedName>
</protein>
<proteinExistence type="predicted"/>
<accession>A0A4Y2B349</accession>
<evidence type="ECO:0000313" key="1">
    <source>
        <dbReference type="EMBL" id="GBL85706.1"/>
    </source>
</evidence>
<organism evidence="1 2">
    <name type="scientific">Araneus ventricosus</name>
    <name type="common">Orbweaver spider</name>
    <name type="synonym">Epeira ventricosa</name>
    <dbReference type="NCBI Taxonomy" id="182803"/>
    <lineage>
        <taxon>Eukaryota</taxon>
        <taxon>Metazoa</taxon>
        <taxon>Ecdysozoa</taxon>
        <taxon>Arthropoda</taxon>
        <taxon>Chelicerata</taxon>
        <taxon>Arachnida</taxon>
        <taxon>Araneae</taxon>
        <taxon>Araneomorphae</taxon>
        <taxon>Entelegynae</taxon>
        <taxon>Araneoidea</taxon>
        <taxon>Araneidae</taxon>
        <taxon>Araneus</taxon>
    </lineage>
</organism>
<evidence type="ECO:0000313" key="2">
    <source>
        <dbReference type="Proteomes" id="UP000499080"/>
    </source>
</evidence>
<comment type="caution">
    <text evidence="1">The sequence shown here is derived from an EMBL/GenBank/DDBJ whole genome shotgun (WGS) entry which is preliminary data.</text>
</comment>
<dbReference type="AlphaFoldDB" id="A0A4Y2B349"/>
<name>A0A4Y2B349_ARAVE</name>
<keyword evidence="2" id="KW-1185">Reference proteome</keyword>